<comment type="caution">
    <text evidence="7">The sequence shown here is derived from an EMBL/GenBank/DDBJ whole genome shotgun (WGS) entry which is preliminary data.</text>
</comment>
<evidence type="ECO:0000256" key="3">
    <source>
        <dbReference type="ARBA" id="ARBA00023125"/>
    </source>
</evidence>
<dbReference type="OrthoDB" id="116659at2"/>
<dbReference type="SUPFAM" id="SSF48498">
    <property type="entry name" value="Tetracyclin repressor-like, C-terminal domain"/>
    <property type="match status" value="1"/>
</dbReference>
<keyword evidence="8" id="KW-1185">Reference proteome</keyword>
<evidence type="ECO:0000313" key="8">
    <source>
        <dbReference type="Proteomes" id="UP000319516"/>
    </source>
</evidence>
<dbReference type="Pfam" id="PF00440">
    <property type="entry name" value="TetR_N"/>
    <property type="match status" value="1"/>
</dbReference>
<dbReference type="InterPro" id="IPR050109">
    <property type="entry name" value="HTH-type_TetR-like_transc_reg"/>
</dbReference>
<evidence type="ECO:0000256" key="5">
    <source>
        <dbReference type="PROSITE-ProRule" id="PRU00335"/>
    </source>
</evidence>
<sequence length="199" mass="21807">MTQRRLPPAQRREQITRAARSLIVHRGLAAISLRDIAAAAGVSMGTVTYHFTGIDEILGAVVVAESERFYAEVVQAAEAEPDVRVALDTLIDPMFADSPDAEAHWRIWSDYWSAVVRRPGMTEPYAERVRFWEACCTRVIARGVEAGTVRPVDPAEAALKLSAYADGLGAQLAQEAPGLTPAIARAWMAEFVQALLFDR</sequence>
<dbReference type="Pfam" id="PF13977">
    <property type="entry name" value="TetR_C_6"/>
    <property type="match status" value="1"/>
</dbReference>
<dbReference type="Gene3D" id="1.10.357.10">
    <property type="entry name" value="Tetracycline Repressor, domain 2"/>
    <property type="match status" value="1"/>
</dbReference>
<organism evidence="7 8">
    <name type="scientific">Ornithinicoccus hortensis</name>
    <dbReference type="NCBI Taxonomy" id="82346"/>
    <lineage>
        <taxon>Bacteria</taxon>
        <taxon>Bacillati</taxon>
        <taxon>Actinomycetota</taxon>
        <taxon>Actinomycetes</taxon>
        <taxon>Micrococcales</taxon>
        <taxon>Intrasporangiaceae</taxon>
        <taxon>Ornithinicoccus</taxon>
    </lineage>
</organism>
<dbReference type="InterPro" id="IPR009057">
    <property type="entry name" value="Homeodomain-like_sf"/>
</dbReference>
<protein>
    <submittedName>
        <fullName evidence="7">TetR family transcriptional regulator</fullName>
    </submittedName>
</protein>
<dbReference type="GO" id="GO:0003700">
    <property type="term" value="F:DNA-binding transcription factor activity"/>
    <property type="evidence" value="ECO:0007669"/>
    <property type="project" value="TreeGrafter"/>
</dbReference>
<dbReference type="InterPro" id="IPR039538">
    <property type="entry name" value="BetI_C"/>
</dbReference>
<dbReference type="AlphaFoldDB" id="A0A542YUH9"/>
<evidence type="ECO:0000256" key="1">
    <source>
        <dbReference type="ARBA" id="ARBA00022491"/>
    </source>
</evidence>
<evidence type="ECO:0000259" key="6">
    <source>
        <dbReference type="PROSITE" id="PS50977"/>
    </source>
</evidence>
<dbReference type="SUPFAM" id="SSF46689">
    <property type="entry name" value="Homeodomain-like"/>
    <property type="match status" value="1"/>
</dbReference>
<dbReference type="GO" id="GO:0000976">
    <property type="term" value="F:transcription cis-regulatory region binding"/>
    <property type="evidence" value="ECO:0007669"/>
    <property type="project" value="TreeGrafter"/>
</dbReference>
<keyword evidence="1" id="KW-0678">Repressor</keyword>
<evidence type="ECO:0000313" key="7">
    <source>
        <dbReference type="EMBL" id="TQL51742.1"/>
    </source>
</evidence>
<accession>A0A542YUH9</accession>
<dbReference type="RefSeq" id="WP_141785702.1">
    <property type="nucleotide sequence ID" value="NZ_BAAAIK010000001.1"/>
</dbReference>
<evidence type="ECO:0000256" key="4">
    <source>
        <dbReference type="ARBA" id="ARBA00023163"/>
    </source>
</evidence>
<dbReference type="Proteomes" id="UP000319516">
    <property type="component" value="Unassembled WGS sequence"/>
</dbReference>
<proteinExistence type="predicted"/>
<name>A0A542YUH9_9MICO</name>
<gene>
    <name evidence="7" type="ORF">FB467_2898</name>
</gene>
<dbReference type="PROSITE" id="PS50977">
    <property type="entry name" value="HTH_TETR_2"/>
    <property type="match status" value="1"/>
</dbReference>
<evidence type="ECO:0000256" key="2">
    <source>
        <dbReference type="ARBA" id="ARBA00023015"/>
    </source>
</evidence>
<feature type="domain" description="HTH tetR-type" evidence="6">
    <location>
        <begin position="9"/>
        <end position="69"/>
    </location>
</feature>
<keyword evidence="4" id="KW-0804">Transcription</keyword>
<reference evidence="7 8" key="1">
    <citation type="submission" date="2019-06" db="EMBL/GenBank/DDBJ databases">
        <title>Sequencing the genomes of 1000 actinobacteria strains.</title>
        <authorList>
            <person name="Klenk H.-P."/>
        </authorList>
    </citation>
    <scope>NUCLEOTIDE SEQUENCE [LARGE SCALE GENOMIC DNA]</scope>
    <source>
        <strain evidence="7 8">DSM 12335</strain>
    </source>
</reference>
<dbReference type="PANTHER" id="PTHR30055:SF234">
    <property type="entry name" value="HTH-TYPE TRANSCRIPTIONAL REGULATOR BETI"/>
    <property type="match status" value="1"/>
</dbReference>
<keyword evidence="2" id="KW-0805">Transcription regulation</keyword>
<keyword evidence="3 5" id="KW-0238">DNA-binding</keyword>
<dbReference type="InterPro" id="IPR036271">
    <property type="entry name" value="Tet_transcr_reg_TetR-rel_C_sf"/>
</dbReference>
<dbReference type="PRINTS" id="PR00455">
    <property type="entry name" value="HTHTETR"/>
</dbReference>
<feature type="DNA-binding region" description="H-T-H motif" evidence="5">
    <location>
        <begin position="32"/>
        <end position="51"/>
    </location>
</feature>
<dbReference type="InterPro" id="IPR001647">
    <property type="entry name" value="HTH_TetR"/>
</dbReference>
<dbReference type="PANTHER" id="PTHR30055">
    <property type="entry name" value="HTH-TYPE TRANSCRIPTIONAL REGULATOR RUTR"/>
    <property type="match status" value="1"/>
</dbReference>
<dbReference type="EMBL" id="VFOP01000001">
    <property type="protein sequence ID" value="TQL51742.1"/>
    <property type="molecule type" value="Genomic_DNA"/>
</dbReference>